<dbReference type="AlphaFoldDB" id="A0A919N995"/>
<proteinExistence type="predicted"/>
<evidence type="ECO:0000313" key="1">
    <source>
        <dbReference type="EMBL" id="GIF06723.1"/>
    </source>
</evidence>
<sequence length="54" mass="6019">MITPPVVPGAGKVARSPENFERAGRGCTTAATREKMIEKYEKARSEDRAFRYMG</sequence>
<organism evidence="1 2">
    <name type="scientific">Actinoplanes siamensis</name>
    <dbReference type="NCBI Taxonomy" id="1223317"/>
    <lineage>
        <taxon>Bacteria</taxon>
        <taxon>Bacillati</taxon>
        <taxon>Actinomycetota</taxon>
        <taxon>Actinomycetes</taxon>
        <taxon>Micromonosporales</taxon>
        <taxon>Micromonosporaceae</taxon>
        <taxon>Actinoplanes</taxon>
    </lineage>
</organism>
<dbReference type="Proteomes" id="UP000629619">
    <property type="component" value="Unassembled WGS sequence"/>
</dbReference>
<dbReference type="EMBL" id="BOMW01000039">
    <property type="protein sequence ID" value="GIF06723.1"/>
    <property type="molecule type" value="Genomic_DNA"/>
</dbReference>
<comment type="caution">
    <text evidence="1">The sequence shown here is derived from an EMBL/GenBank/DDBJ whole genome shotgun (WGS) entry which is preliminary data.</text>
</comment>
<reference evidence="1" key="1">
    <citation type="submission" date="2021-01" db="EMBL/GenBank/DDBJ databases">
        <title>Whole genome shotgun sequence of Actinoplanes siamensis NBRC 109076.</title>
        <authorList>
            <person name="Komaki H."/>
            <person name="Tamura T."/>
        </authorList>
    </citation>
    <scope>NUCLEOTIDE SEQUENCE</scope>
    <source>
        <strain evidence="1">NBRC 109076</strain>
    </source>
</reference>
<gene>
    <name evidence="1" type="ORF">Asi03nite_42610</name>
</gene>
<accession>A0A919N995</accession>
<evidence type="ECO:0000313" key="2">
    <source>
        <dbReference type="Proteomes" id="UP000629619"/>
    </source>
</evidence>
<keyword evidence="2" id="KW-1185">Reference proteome</keyword>
<protein>
    <submittedName>
        <fullName evidence="1">Uncharacterized protein</fullName>
    </submittedName>
</protein>
<name>A0A919N995_9ACTN</name>